<dbReference type="AlphaFoldDB" id="A0A426V8D8"/>
<protein>
    <submittedName>
        <fullName evidence="2">Type II secretion system protein</fullName>
    </submittedName>
</protein>
<evidence type="ECO:0000313" key="3">
    <source>
        <dbReference type="Proteomes" id="UP000269265"/>
    </source>
</evidence>
<gene>
    <name evidence="2" type="ORF">EIP75_17370</name>
</gene>
<dbReference type="RefSeq" id="WP_125244554.1">
    <property type="nucleotide sequence ID" value="NZ_RSED01000015.1"/>
</dbReference>
<keyword evidence="1" id="KW-0472">Membrane</keyword>
<dbReference type="EMBL" id="RSED01000015">
    <property type="protein sequence ID" value="RRS03091.1"/>
    <property type="molecule type" value="Genomic_DNA"/>
</dbReference>
<evidence type="ECO:0000256" key="1">
    <source>
        <dbReference type="SAM" id="Phobius"/>
    </source>
</evidence>
<comment type="caution">
    <text evidence="2">The sequence shown here is derived from an EMBL/GenBank/DDBJ whole genome shotgun (WGS) entry which is preliminary data.</text>
</comment>
<dbReference type="NCBIfam" id="TIGR02532">
    <property type="entry name" value="IV_pilin_GFxxxE"/>
    <property type="match status" value="1"/>
</dbReference>
<feature type="transmembrane region" description="Helical" evidence="1">
    <location>
        <begin position="21"/>
        <end position="41"/>
    </location>
</feature>
<keyword evidence="1" id="KW-1133">Transmembrane helix</keyword>
<reference evidence="2 3" key="1">
    <citation type="submission" date="2018-12" db="EMBL/GenBank/DDBJ databases">
        <title>The whole draft genome of Aquabacterium sp. SJQ9.</title>
        <authorList>
            <person name="Sun L."/>
            <person name="Gao X."/>
            <person name="Chen W."/>
            <person name="Huang K."/>
        </authorList>
    </citation>
    <scope>NUCLEOTIDE SEQUENCE [LARGE SCALE GENOMIC DNA]</scope>
    <source>
        <strain evidence="2 3">SJQ9</strain>
    </source>
</reference>
<proteinExistence type="predicted"/>
<name>A0A426V8D8_9BURK</name>
<dbReference type="Pfam" id="PF07963">
    <property type="entry name" value="N_methyl"/>
    <property type="match status" value="1"/>
</dbReference>
<sequence>MWSDLRPAGRGGSRGFTLIEMLLAIVIIGVGLAGVLMAFSVTARYSADPLVAKQLLAIAEGMMEEIELKPYAVANGAASTSTCSRADFDDVSDYNGYTDKPICNIDGSSIASLAGYTVSVSVSDVTLDGVGAKKIVVSARFGSGSPLVLVGWRTGYAQ</sequence>
<dbReference type="Proteomes" id="UP000269265">
    <property type="component" value="Unassembled WGS sequence"/>
</dbReference>
<dbReference type="InterPro" id="IPR012902">
    <property type="entry name" value="N_methyl_site"/>
</dbReference>
<evidence type="ECO:0000313" key="2">
    <source>
        <dbReference type="EMBL" id="RRS03091.1"/>
    </source>
</evidence>
<dbReference type="PROSITE" id="PS00409">
    <property type="entry name" value="PROKAR_NTER_METHYL"/>
    <property type="match status" value="1"/>
</dbReference>
<accession>A0A426V8D8</accession>
<organism evidence="2 3">
    <name type="scientific">Aquabacterium soli</name>
    <dbReference type="NCBI Taxonomy" id="2493092"/>
    <lineage>
        <taxon>Bacteria</taxon>
        <taxon>Pseudomonadati</taxon>
        <taxon>Pseudomonadota</taxon>
        <taxon>Betaproteobacteria</taxon>
        <taxon>Burkholderiales</taxon>
        <taxon>Aquabacterium</taxon>
    </lineage>
</organism>
<keyword evidence="1" id="KW-0812">Transmembrane</keyword>
<keyword evidence="3" id="KW-1185">Reference proteome</keyword>
<dbReference type="OrthoDB" id="8759523at2"/>